<dbReference type="PANTHER" id="PTHR11260">
    <property type="entry name" value="GLUTATHIONE S-TRANSFERASE, GST, SUPERFAMILY, GST DOMAIN CONTAINING"/>
    <property type="match status" value="1"/>
</dbReference>
<dbReference type="PROSITE" id="PS50405">
    <property type="entry name" value="GST_CTER"/>
    <property type="match status" value="1"/>
</dbReference>
<comment type="similarity">
    <text evidence="3">Belongs to the GST superfamily.</text>
</comment>
<dbReference type="FunFam" id="3.40.30.10:FF:000197">
    <property type="entry name" value="Glutathione S-transferase U10"/>
    <property type="match status" value="1"/>
</dbReference>
<name>A0A0S3RG45_PHAAN</name>
<evidence type="ECO:0000259" key="5">
    <source>
        <dbReference type="PROSITE" id="PS50405"/>
    </source>
</evidence>
<evidence type="ECO:0000256" key="3">
    <source>
        <dbReference type="RuleBase" id="RU369102"/>
    </source>
</evidence>
<dbReference type="Gene3D" id="3.40.30.10">
    <property type="entry name" value="Glutaredoxin"/>
    <property type="match status" value="1"/>
</dbReference>
<dbReference type="SFLD" id="SFLDS00019">
    <property type="entry name" value="Glutathione_Transferase_(cytos"/>
    <property type="match status" value="1"/>
</dbReference>
<dbReference type="GO" id="GO:0005829">
    <property type="term" value="C:cytosol"/>
    <property type="evidence" value="ECO:0007669"/>
    <property type="project" value="UniProtKB-SubCell"/>
</dbReference>
<keyword evidence="1 3" id="KW-0808">Transferase</keyword>
<dbReference type="EC" id="2.5.1.18" evidence="3"/>
<dbReference type="Proteomes" id="UP000291084">
    <property type="component" value="Chromosome 2"/>
</dbReference>
<dbReference type="EMBL" id="AP015035">
    <property type="protein sequence ID" value="BAT79653.1"/>
    <property type="molecule type" value="Genomic_DNA"/>
</dbReference>
<dbReference type="GO" id="GO:0006749">
    <property type="term" value="P:glutathione metabolic process"/>
    <property type="evidence" value="ECO:0007669"/>
    <property type="project" value="InterPro"/>
</dbReference>
<dbReference type="InterPro" id="IPR010987">
    <property type="entry name" value="Glutathione-S-Trfase_C-like"/>
</dbReference>
<dbReference type="GO" id="GO:0004364">
    <property type="term" value="F:glutathione transferase activity"/>
    <property type="evidence" value="ECO:0007669"/>
    <property type="project" value="UniProtKB-UniRule"/>
</dbReference>
<gene>
    <name evidence="6" type="primary">Vigan.02G256900</name>
    <name evidence="6" type="ORF">VIGAN_02256900</name>
</gene>
<dbReference type="CDD" id="cd03185">
    <property type="entry name" value="GST_C_Tau"/>
    <property type="match status" value="1"/>
</dbReference>
<comment type="catalytic activity">
    <reaction evidence="2 3">
        <text>RX + glutathione = an S-substituted glutathione + a halide anion + H(+)</text>
        <dbReference type="Rhea" id="RHEA:16437"/>
        <dbReference type="ChEBI" id="CHEBI:15378"/>
        <dbReference type="ChEBI" id="CHEBI:16042"/>
        <dbReference type="ChEBI" id="CHEBI:17792"/>
        <dbReference type="ChEBI" id="CHEBI:57925"/>
        <dbReference type="ChEBI" id="CHEBI:90779"/>
        <dbReference type="EC" id="2.5.1.18"/>
    </reaction>
</comment>
<protein>
    <recommendedName>
        <fullName evidence="3">Glutathione S-transferase</fullName>
        <ecNumber evidence="3">2.5.1.18</ecNumber>
    </recommendedName>
</protein>
<dbReference type="AlphaFoldDB" id="A0A0S3RG45"/>
<dbReference type="SFLD" id="SFLDG01152">
    <property type="entry name" value="Main.3:_Omega-_and_Tau-like"/>
    <property type="match status" value="1"/>
</dbReference>
<dbReference type="InterPro" id="IPR045073">
    <property type="entry name" value="Omega/Tau-like"/>
</dbReference>
<evidence type="ECO:0000313" key="6">
    <source>
        <dbReference type="EMBL" id="BAT79653.1"/>
    </source>
</evidence>
<evidence type="ECO:0000256" key="1">
    <source>
        <dbReference type="ARBA" id="ARBA00022679"/>
    </source>
</evidence>
<proteinExistence type="inferred from homology"/>
<sequence>MSKMAEKDKVILHGMWASPYAKRVELALNFKGIPYEYVEEDLRNKSELLLKYNPVHKKVPVLVHNGKAIAESMVILEYIDETWKHGPNLLPTDSYRRAQARFWSSFIQDQLMETTILVLKTDGEAQQKAVDQVYEKLNVLENGMKTYLAERDAKVESNLGIVEIVFCALFGCHKAHEEVLGMKFIVPEKFPVLFSWLMAIAEVEAVKKATPPHEKTVGILHLFRQSALKSSAPA</sequence>
<keyword evidence="7" id="KW-1185">Reference proteome</keyword>
<comment type="function">
    <text evidence="3">Is involved in the conjugation of reduced glutathione to a wide number of exogenous and endogenous hydrophobic electrophiles.</text>
</comment>
<evidence type="ECO:0000256" key="2">
    <source>
        <dbReference type="ARBA" id="ARBA00047960"/>
    </source>
</evidence>
<dbReference type="InterPro" id="IPR004045">
    <property type="entry name" value="Glutathione_S-Trfase_N"/>
</dbReference>
<dbReference type="PANTHER" id="PTHR11260:SF753">
    <property type="entry name" value="GLUTATHIONE TRANSFERASE"/>
    <property type="match status" value="1"/>
</dbReference>
<feature type="domain" description="GST N-terminal" evidence="4">
    <location>
        <begin position="8"/>
        <end position="87"/>
    </location>
</feature>
<dbReference type="OrthoDB" id="4951845at2759"/>
<dbReference type="SUPFAM" id="SSF47616">
    <property type="entry name" value="GST C-terminal domain-like"/>
    <property type="match status" value="1"/>
</dbReference>
<dbReference type="SFLD" id="SFLDG00358">
    <property type="entry name" value="Main_(cytGST)"/>
    <property type="match status" value="1"/>
</dbReference>
<dbReference type="Pfam" id="PF02798">
    <property type="entry name" value="GST_N"/>
    <property type="match status" value="1"/>
</dbReference>
<evidence type="ECO:0000313" key="7">
    <source>
        <dbReference type="Proteomes" id="UP000291084"/>
    </source>
</evidence>
<dbReference type="SUPFAM" id="SSF52833">
    <property type="entry name" value="Thioredoxin-like"/>
    <property type="match status" value="1"/>
</dbReference>
<dbReference type="InterPro" id="IPR045074">
    <property type="entry name" value="GST_C_Tau"/>
</dbReference>
<organism evidence="6 7">
    <name type="scientific">Vigna angularis var. angularis</name>
    <dbReference type="NCBI Taxonomy" id="157739"/>
    <lineage>
        <taxon>Eukaryota</taxon>
        <taxon>Viridiplantae</taxon>
        <taxon>Streptophyta</taxon>
        <taxon>Embryophyta</taxon>
        <taxon>Tracheophyta</taxon>
        <taxon>Spermatophyta</taxon>
        <taxon>Magnoliopsida</taxon>
        <taxon>eudicotyledons</taxon>
        <taxon>Gunneridae</taxon>
        <taxon>Pentapetalae</taxon>
        <taxon>rosids</taxon>
        <taxon>fabids</taxon>
        <taxon>Fabales</taxon>
        <taxon>Fabaceae</taxon>
        <taxon>Papilionoideae</taxon>
        <taxon>50 kb inversion clade</taxon>
        <taxon>NPAAA clade</taxon>
        <taxon>indigoferoid/millettioid clade</taxon>
        <taxon>Phaseoleae</taxon>
        <taxon>Vigna</taxon>
    </lineage>
</organism>
<keyword evidence="3" id="KW-0963">Cytoplasm</keyword>
<dbReference type="Gene3D" id="1.20.1050.10">
    <property type="match status" value="1"/>
</dbReference>
<dbReference type="InterPro" id="IPR040079">
    <property type="entry name" value="Glutathione_S-Trfase"/>
</dbReference>
<evidence type="ECO:0000259" key="4">
    <source>
        <dbReference type="PROSITE" id="PS50404"/>
    </source>
</evidence>
<comment type="subcellular location">
    <subcellularLocation>
        <location evidence="3">Cytoplasm</location>
        <location evidence="3">Cytosol</location>
    </subcellularLocation>
</comment>
<feature type="domain" description="GST C-terminal" evidence="5">
    <location>
        <begin position="93"/>
        <end position="228"/>
    </location>
</feature>
<dbReference type="InterPro" id="IPR036249">
    <property type="entry name" value="Thioredoxin-like_sf"/>
</dbReference>
<dbReference type="PROSITE" id="PS50404">
    <property type="entry name" value="GST_NTER"/>
    <property type="match status" value="1"/>
</dbReference>
<dbReference type="InterPro" id="IPR036282">
    <property type="entry name" value="Glutathione-S-Trfase_C_sf"/>
</dbReference>
<reference evidence="6 7" key="1">
    <citation type="journal article" date="2015" name="Sci. Rep.">
        <title>The power of single molecule real-time sequencing technology in the de novo assembly of a eukaryotic genome.</title>
        <authorList>
            <person name="Sakai H."/>
            <person name="Naito K."/>
            <person name="Ogiso-Tanaka E."/>
            <person name="Takahashi Y."/>
            <person name="Iseki K."/>
            <person name="Muto C."/>
            <person name="Satou K."/>
            <person name="Teruya K."/>
            <person name="Shiroma A."/>
            <person name="Shimoji M."/>
            <person name="Hirano T."/>
            <person name="Itoh T."/>
            <person name="Kaga A."/>
            <person name="Tomooka N."/>
        </authorList>
    </citation>
    <scope>NUCLEOTIDE SEQUENCE [LARGE SCALE GENOMIC DNA]</scope>
    <source>
        <strain evidence="7">cv. Shumari</strain>
    </source>
</reference>
<accession>A0A0S3RG45</accession>
<dbReference type="CDD" id="cd03058">
    <property type="entry name" value="GST_N_Tau"/>
    <property type="match status" value="1"/>
</dbReference>